<gene>
    <name evidence="2" type="ORF">E5083_12680</name>
</gene>
<dbReference type="SUPFAM" id="SSF47413">
    <property type="entry name" value="lambda repressor-like DNA-binding domains"/>
    <property type="match status" value="1"/>
</dbReference>
<keyword evidence="3" id="KW-1185">Reference proteome</keyword>
<dbReference type="GeneID" id="95448454"/>
<evidence type="ECO:0000259" key="1">
    <source>
        <dbReference type="PROSITE" id="PS50943"/>
    </source>
</evidence>
<dbReference type="InterPro" id="IPR010982">
    <property type="entry name" value="Lambda_DNA-bd_dom_sf"/>
</dbReference>
<dbReference type="Proteomes" id="UP000298159">
    <property type="component" value="Unassembled WGS sequence"/>
</dbReference>
<dbReference type="RefSeq" id="WP_135785743.1">
    <property type="nucleotide sequence ID" value="NZ_SRRT01000003.1"/>
</dbReference>
<dbReference type="GO" id="GO:0003677">
    <property type="term" value="F:DNA binding"/>
    <property type="evidence" value="ECO:0007669"/>
    <property type="project" value="InterPro"/>
</dbReference>
<accession>A0A4Z1D737</accession>
<evidence type="ECO:0000313" key="2">
    <source>
        <dbReference type="EMBL" id="TGN78046.1"/>
    </source>
</evidence>
<reference evidence="2 3" key="1">
    <citation type="submission" date="2019-04" db="EMBL/GenBank/DDBJ databases">
        <title>Streptomyces sp. nov. Bv016 isolated from bark of Buahinia variegata.</title>
        <authorList>
            <person name="Kanchanasin P."/>
            <person name="Tanasupawat S."/>
            <person name="Yuki M."/>
            <person name="Kudo T."/>
        </authorList>
    </citation>
    <scope>NUCLEOTIDE SEQUENCE [LARGE SCALE GENOMIC DNA]</scope>
    <source>
        <strain evidence="2 3">Bv016</strain>
    </source>
</reference>
<dbReference type="AlphaFoldDB" id="A0A4Z1D737"/>
<comment type="caution">
    <text evidence="2">The sequence shown here is derived from an EMBL/GenBank/DDBJ whole genome shotgun (WGS) entry which is preliminary data.</text>
</comment>
<organism evidence="2 3">
    <name type="scientific">Streptomyces bauhiniae</name>
    <dbReference type="NCBI Taxonomy" id="2340725"/>
    <lineage>
        <taxon>Bacteria</taxon>
        <taxon>Bacillati</taxon>
        <taxon>Actinomycetota</taxon>
        <taxon>Actinomycetes</taxon>
        <taxon>Kitasatosporales</taxon>
        <taxon>Streptomycetaceae</taxon>
        <taxon>Streptomyces</taxon>
    </lineage>
</organism>
<dbReference type="SMART" id="SM00530">
    <property type="entry name" value="HTH_XRE"/>
    <property type="match status" value="1"/>
</dbReference>
<protein>
    <submittedName>
        <fullName evidence="2">XRE family transcriptional regulator</fullName>
    </submittedName>
</protein>
<sequence length="246" mass="27281">MPNERLRAAIAAGGWTHEALGRKVGVDPKSVERWVNKDRVPRQAAALRAAELLGEDVHALWPALRQPRRARAISPELVALYPRRADLPIAAYIELFAQAREQIDVLVYAGVFLHEGYPRLNELLEERAAAGCAVRIAVGDADSSAVQQRGQEEQFGHGIESRSRLALMHYRPLITVPGVQVRTHATTLYNSVYRADDQMLVNGHVLGVNAYGAPVWHLRRVEDGGLFDTYAASFDAVWSTTQTVEE</sequence>
<proteinExistence type="predicted"/>
<dbReference type="EMBL" id="SRRT01000003">
    <property type="protein sequence ID" value="TGN78046.1"/>
    <property type="molecule type" value="Genomic_DNA"/>
</dbReference>
<dbReference type="Pfam" id="PF01381">
    <property type="entry name" value="HTH_3"/>
    <property type="match status" value="1"/>
</dbReference>
<dbReference type="Gene3D" id="1.10.260.40">
    <property type="entry name" value="lambda repressor-like DNA-binding domains"/>
    <property type="match status" value="1"/>
</dbReference>
<dbReference type="CDD" id="cd00093">
    <property type="entry name" value="HTH_XRE"/>
    <property type="match status" value="1"/>
</dbReference>
<dbReference type="SUPFAM" id="SSF56024">
    <property type="entry name" value="Phospholipase D/nuclease"/>
    <property type="match status" value="1"/>
</dbReference>
<name>A0A4Z1D737_9ACTN</name>
<dbReference type="InterPro" id="IPR001387">
    <property type="entry name" value="Cro/C1-type_HTH"/>
</dbReference>
<evidence type="ECO:0000313" key="3">
    <source>
        <dbReference type="Proteomes" id="UP000298159"/>
    </source>
</evidence>
<dbReference type="PROSITE" id="PS50943">
    <property type="entry name" value="HTH_CROC1"/>
    <property type="match status" value="1"/>
</dbReference>
<feature type="domain" description="HTH cro/C1-type" evidence="1">
    <location>
        <begin position="6"/>
        <end position="60"/>
    </location>
</feature>